<dbReference type="InterPro" id="IPR036875">
    <property type="entry name" value="Znf_CCHC_sf"/>
</dbReference>
<dbReference type="Pfam" id="PF00098">
    <property type="entry name" value="zf-CCHC"/>
    <property type="match status" value="1"/>
</dbReference>
<dbReference type="Proteomes" id="UP000031512">
    <property type="component" value="Chromosome 3"/>
</dbReference>
<keyword evidence="1" id="KW-0863">Zinc-finger</keyword>
<dbReference type="GeneID" id="15805292"/>
<dbReference type="RefSeq" id="XP_004830428.1">
    <property type="nucleotide sequence ID" value="XM_004830371.1"/>
</dbReference>
<feature type="domain" description="CCHC-type" evidence="3">
    <location>
        <begin position="88"/>
        <end position="103"/>
    </location>
</feature>
<dbReference type="STRING" id="1537102.L0AYT9"/>
<dbReference type="InterPro" id="IPR001878">
    <property type="entry name" value="Znf_CCHC"/>
</dbReference>
<reference evidence="4 5" key="1">
    <citation type="journal article" date="2012" name="BMC Genomics">
        <title>Comparative genomic analysis and phylogenetic position of Theileria equi.</title>
        <authorList>
            <person name="Kappmeyer L.S."/>
            <person name="Thiagarajan M."/>
            <person name="Herndon D.R."/>
            <person name="Ramsay J.D."/>
            <person name="Caler E."/>
            <person name="Djikeng A."/>
            <person name="Gillespie J.J."/>
            <person name="Lau A.O."/>
            <person name="Roalson E.H."/>
            <person name="Silva J.C."/>
            <person name="Silva M.G."/>
            <person name="Suarez C.E."/>
            <person name="Ueti M.W."/>
            <person name="Nene V.M."/>
            <person name="Mealey R.H."/>
            <person name="Knowles D.P."/>
            <person name="Brayton K.A."/>
        </authorList>
    </citation>
    <scope>NUCLEOTIDE SEQUENCE [LARGE SCALE GENOMIC DNA]</scope>
    <source>
        <strain evidence="4 5">WA</strain>
    </source>
</reference>
<name>L0AYT9_THEEQ</name>
<dbReference type="EMBL" id="CP001670">
    <property type="protein sequence ID" value="AFZ80762.1"/>
    <property type="molecule type" value="Genomic_DNA"/>
</dbReference>
<dbReference type="eggNOG" id="ENOG502SSX0">
    <property type="taxonomic scope" value="Eukaryota"/>
</dbReference>
<dbReference type="GO" id="GO:0008270">
    <property type="term" value="F:zinc ion binding"/>
    <property type="evidence" value="ECO:0007669"/>
    <property type="project" value="UniProtKB-KW"/>
</dbReference>
<evidence type="ECO:0000313" key="5">
    <source>
        <dbReference type="Proteomes" id="UP000031512"/>
    </source>
</evidence>
<dbReference type="AlphaFoldDB" id="L0AYT9"/>
<dbReference type="OrthoDB" id="341198at2759"/>
<dbReference type="InterPro" id="IPR042246">
    <property type="entry name" value="ZCCHC9"/>
</dbReference>
<gene>
    <name evidence="4" type="ORF">BEWA_001690</name>
</gene>
<dbReference type="PROSITE" id="PS50158">
    <property type="entry name" value="ZF_CCHC"/>
    <property type="match status" value="2"/>
</dbReference>
<keyword evidence="1" id="KW-0862">Zinc</keyword>
<feature type="domain" description="CCHC-type" evidence="3">
    <location>
        <begin position="110"/>
        <end position="125"/>
    </location>
</feature>
<accession>L0AYT9</accession>
<evidence type="ECO:0000259" key="3">
    <source>
        <dbReference type="PROSITE" id="PS50158"/>
    </source>
</evidence>
<organism evidence="4 5">
    <name type="scientific">Theileria equi strain WA</name>
    <dbReference type="NCBI Taxonomy" id="1537102"/>
    <lineage>
        <taxon>Eukaryota</taxon>
        <taxon>Sar</taxon>
        <taxon>Alveolata</taxon>
        <taxon>Apicomplexa</taxon>
        <taxon>Aconoidasida</taxon>
        <taxon>Piroplasmida</taxon>
        <taxon>Theileriidae</taxon>
        <taxon>Theileria</taxon>
    </lineage>
</organism>
<dbReference type="VEuPathDB" id="PiroplasmaDB:BEWA_001690"/>
<protein>
    <recommendedName>
        <fullName evidence="3">CCHC-type domain-containing protein</fullName>
    </recommendedName>
</protein>
<evidence type="ECO:0000313" key="4">
    <source>
        <dbReference type="EMBL" id="AFZ80762.1"/>
    </source>
</evidence>
<sequence length="136" mass="16178">MVAKFKREYVNCWDKTKLEEKLQERLQELNSEKEKSKSRVKLLRHKIFRLKKALDGEISIGGQILPQKPKNVKPKKVKETKKRTKLICFKCRKRGHLLEDCRENKEETICFRCGSKEHTLKNCKEEEKVSLLLPRV</sequence>
<dbReference type="GO" id="GO:0005730">
    <property type="term" value="C:nucleolus"/>
    <property type="evidence" value="ECO:0007669"/>
    <property type="project" value="TreeGrafter"/>
</dbReference>
<dbReference type="SUPFAM" id="SSF57756">
    <property type="entry name" value="Retrovirus zinc finger-like domains"/>
    <property type="match status" value="1"/>
</dbReference>
<keyword evidence="1" id="KW-0479">Metal-binding</keyword>
<keyword evidence="5" id="KW-1185">Reference proteome</keyword>
<dbReference type="Gene3D" id="4.10.60.10">
    <property type="entry name" value="Zinc finger, CCHC-type"/>
    <property type="match status" value="1"/>
</dbReference>
<dbReference type="KEGG" id="beq:BEWA_001690"/>
<dbReference type="PANTHER" id="PTHR46242">
    <property type="entry name" value="ZINC FINGER CCHC DOMAIN-CONTAINING PROTEIN 9 ZCCHC9"/>
    <property type="match status" value="1"/>
</dbReference>
<proteinExistence type="predicted"/>
<evidence type="ECO:0000256" key="1">
    <source>
        <dbReference type="PROSITE-ProRule" id="PRU00047"/>
    </source>
</evidence>
<dbReference type="SMART" id="SM00343">
    <property type="entry name" value="ZnF_C2HC"/>
    <property type="match status" value="2"/>
</dbReference>
<feature type="coiled-coil region" evidence="2">
    <location>
        <begin position="15"/>
        <end position="46"/>
    </location>
</feature>
<dbReference type="PANTHER" id="PTHR46242:SF1">
    <property type="entry name" value="ZINC FINGER CCHC DOMAIN-CONTAINING PROTEIN 9"/>
    <property type="match status" value="1"/>
</dbReference>
<keyword evidence="2" id="KW-0175">Coiled coil</keyword>
<evidence type="ECO:0000256" key="2">
    <source>
        <dbReference type="SAM" id="Coils"/>
    </source>
</evidence>
<dbReference type="GO" id="GO:0003676">
    <property type="term" value="F:nucleic acid binding"/>
    <property type="evidence" value="ECO:0007669"/>
    <property type="project" value="InterPro"/>
</dbReference>